<dbReference type="PANTHER" id="PTHR21490:SF0">
    <property type="entry name" value="ENKURIN"/>
    <property type="match status" value="1"/>
</dbReference>
<evidence type="ECO:0000256" key="2">
    <source>
        <dbReference type="ARBA" id="ARBA00004245"/>
    </source>
</evidence>
<evidence type="ECO:0000256" key="5">
    <source>
        <dbReference type="ARBA" id="ARBA00023273"/>
    </source>
</evidence>
<dbReference type="Pfam" id="PF04359">
    <property type="entry name" value="DUF493"/>
    <property type="match status" value="1"/>
</dbReference>
<keyword evidence="5" id="KW-0966">Cell projection</keyword>
<name>A0AAW1R830_9CHLO</name>
<accession>A0AAW1R830</accession>
<evidence type="ECO:0000313" key="8">
    <source>
        <dbReference type="EMBL" id="KAK9829957.1"/>
    </source>
</evidence>
<dbReference type="GO" id="GO:0005516">
    <property type="term" value="F:calmodulin binding"/>
    <property type="evidence" value="ECO:0007669"/>
    <property type="project" value="TreeGrafter"/>
</dbReference>
<dbReference type="InterPro" id="IPR052102">
    <property type="entry name" value="Enkurin_domain-protein"/>
</dbReference>
<comment type="subcellular location">
    <subcellularLocation>
        <location evidence="1">Cell projection</location>
        <location evidence="1">Cilium</location>
    </subcellularLocation>
    <subcellularLocation>
        <location evidence="2">Cytoplasm</location>
        <location evidence="2">Cytoskeleton</location>
    </subcellularLocation>
</comment>
<evidence type="ECO:0000256" key="4">
    <source>
        <dbReference type="ARBA" id="ARBA00023212"/>
    </source>
</evidence>
<proteinExistence type="predicted"/>
<dbReference type="PANTHER" id="PTHR21490">
    <property type="entry name" value="ENKURIN-RELATED"/>
    <property type="match status" value="1"/>
</dbReference>
<dbReference type="InterPro" id="IPR043822">
    <property type="entry name" value="EsV_1_7_cys"/>
</dbReference>
<dbReference type="PROSITE" id="PS51665">
    <property type="entry name" value="ENKURIN"/>
    <property type="match status" value="1"/>
</dbReference>
<gene>
    <name evidence="8" type="ORF">WJX72_008869</name>
</gene>
<comment type="caution">
    <text evidence="8">The sequence shown here is derived from an EMBL/GenBank/DDBJ whole genome shotgun (WGS) entry which is preliminary data.</text>
</comment>
<dbReference type="InterPro" id="IPR007454">
    <property type="entry name" value="UPF0250_YbeD-like"/>
</dbReference>
<evidence type="ECO:0000259" key="7">
    <source>
        <dbReference type="PROSITE" id="PS51665"/>
    </source>
</evidence>
<dbReference type="Pfam" id="PF13864">
    <property type="entry name" value="Enkurin"/>
    <property type="match status" value="1"/>
</dbReference>
<dbReference type="Pfam" id="PF19114">
    <property type="entry name" value="EsV_1_7_cys"/>
    <property type="match status" value="7"/>
</dbReference>
<dbReference type="GO" id="GO:0005856">
    <property type="term" value="C:cytoskeleton"/>
    <property type="evidence" value="ECO:0007669"/>
    <property type="project" value="UniProtKB-SubCell"/>
</dbReference>
<dbReference type="SUPFAM" id="SSF117991">
    <property type="entry name" value="YbeD/HP0495-like"/>
    <property type="match status" value="1"/>
</dbReference>
<keyword evidence="9" id="KW-1185">Reference proteome</keyword>
<dbReference type="InterPro" id="IPR027012">
    <property type="entry name" value="Enkurin_dom"/>
</dbReference>
<keyword evidence="3" id="KW-0963">Cytoplasm</keyword>
<evidence type="ECO:0000256" key="1">
    <source>
        <dbReference type="ARBA" id="ARBA00004138"/>
    </source>
</evidence>
<organism evidence="8 9">
    <name type="scientific">[Myrmecia] bisecta</name>
    <dbReference type="NCBI Taxonomy" id="41462"/>
    <lineage>
        <taxon>Eukaryota</taxon>
        <taxon>Viridiplantae</taxon>
        <taxon>Chlorophyta</taxon>
        <taxon>core chlorophytes</taxon>
        <taxon>Trebouxiophyceae</taxon>
        <taxon>Trebouxiales</taxon>
        <taxon>Trebouxiaceae</taxon>
        <taxon>Myrmecia</taxon>
    </lineage>
</organism>
<dbReference type="Gene3D" id="3.30.70.260">
    <property type="match status" value="1"/>
</dbReference>
<dbReference type="InterPro" id="IPR027471">
    <property type="entry name" value="YbeD-like_sf"/>
</dbReference>
<feature type="region of interest" description="Disordered" evidence="6">
    <location>
        <begin position="744"/>
        <end position="766"/>
    </location>
</feature>
<dbReference type="GO" id="GO:0005929">
    <property type="term" value="C:cilium"/>
    <property type="evidence" value="ECO:0007669"/>
    <property type="project" value="UniProtKB-SubCell"/>
</dbReference>
<evidence type="ECO:0000256" key="3">
    <source>
        <dbReference type="ARBA" id="ARBA00022490"/>
    </source>
</evidence>
<keyword evidence="4" id="KW-0206">Cytoskeleton</keyword>
<feature type="domain" description="Enkurin" evidence="7">
    <location>
        <begin position="820"/>
        <end position="913"/>
    </location>
</feature>
<evidence type="ECO:0000313" key="9">
    <source>
        <dbReference type="Proteomes" id="UP001489004"/>
    </source>
</evidence>
<dbReference type="SMART" id="SM01425">
    <property type="entry name" value="EsV_1_7"/>
    <property type="match status" value="7"/>
</dbReference>
<protein>
    <recommendedName>
        <fullName evidence="7">Enkurin domain-containing protein</fullName>
    </recommendedName>
</protein>
<dbReference type="Proteomes" id="UP001489004">
    <property type="component" value="Unassembled WGS sequence"/>
</dbReference>
<evidence type="ECO:0000256" key="6">
    <source>
        <dbReference type="SAM" id="MobiDB-lite"/>
    </source>
</evidence>
<dbReference type="EMBL" id="JALJOR010000001">
    <property type="protein sequence ID" value="KAK9829957.1"/>
    <property type="molecule type" value="Genomic_DNA"/>
</dbReference>
<reference evidence="8 9" key="1">
    <citation type="journal article" date="2024" name="Nat. Commun.">
        <title>Phylogenomics reveals the evolutionary origins of lichenization in chlorophyte algae.</title>
        <authorList>
            <person name="Puginier C."/>
            <person name="Libourel C."/>
            <person name="Otte J."/>
            <person name="Skaloud P."/>
            <person name="Haon M."/>
            <person name="Grisel S."/>
            <person name="Petersen M."/>
            <person name="Berrin J.G."/>
            <person name="Delaux P.M."/>
            <person name="Dal Grande F."/>
            <person name="Keller J."/>
        </authorList>
    </citation>
    <scope>NUCLEOTIDE SEQUENCE [LARGE SCALE GENOMIC DNA]</scope>
    <source>
        <strain evidence="8 9">SAG 2043</strain>
    </source>
</reference>
<dbReference type="AlphaFoldDB" id="A0AAW1R830"/>
<sequence length="916" mass="101149">MAAEQGNRKEKGRSIAKEADHVAYRSASAPAATTVHAPPVCPSLATPEYEVVKDCTLHGAVTCPEFRGHVAHRALLLTSQRAAACQDTAPLHLFDQQLACALEAVCSRELLWLARPSIRDKRRPEQIAHTGVASTWCKLAGCDALQVPHLGLQALQALLLLPITNTLWPHKGQALLADGKRGFLGRFTIELGAWAGHQADTPDQDPGGSPRRGDGMLEACCCGARGVECQSSQAERPSAEQRPCAHPGCSKHPSFAEDGDPRRWCSEHKPEGAKDVKNKPCAHPGCSKSPSFAEDGDPRRWCRAHKPDGAMPIQPCAHEGCTKSPSFAEDGDPRRWCDKHKPDGALPIRPCAHPGCSKSPSFAEDGDPRRWCRAHKPDGAMPIQPCAHEGCTKSPSFAEDGDPRRWCRAHKPDGAMPIRPCAREGCTKRPSFAEDGDPRRWCAKHKPDGALPIRPCAREGCTKSPSFAEDGDPRRWCRAHNPEGAKDVKHKSKVEAEDFPRVGGDLRLSERPSAQHVPQHPSPCSTRPIARPPALQNKFRIVVQPPEISDRNIPANISNTEALTWTLSEISKAEGRVAKSTNVILGELGGQGENSQEKWRQLDEKVNTYPMQREFKAIGTGGDDFAQAVVAAISEVVGPIKDSAVSQRLSSQQKYTSVTVGPVWIDNTHVRMTVLEESVYNLIPPAQQVPPKPALYHSKHHGVVDPKQYEMGVKTIRKAATFGVPNGCNATSPDRFLQSHAKEPILPEPSKPTMTKMRIKDSVPKRSERPVMGLMSNKNFITCNAVETILAEPKGRKSQEFLYTQKPDFGKVPDYLQKNKSRIESEKAQVEAYLKLRQQQEQDAHVSQVSEEERQQLLRHLKTKWATVNAAYQKLPFSLDTPAKQKRKENYERQLTDIEKDIRLLERGDTILVLQD</sequence>